<sequence>MASPLTRDDVARFGCDQQVLSTHAAQTTDDGHHVDEETQLVPGAESPPELQLFSQVLAMRLGDLKETDRSRGRTGGEQDPPACGTPSRRRTFTLFSRQFGLLKRIFENES</sequence>
<feature type="region of interest" description="Disordered" evidence="1">
    <location>
        <begin position="63"/>
        <end position="89"/>
    </location>
</feature>
<proteinExistence type="predicted"/>
<evidence type="ECO:0000313" key="2">
    <source>
        <dbReference type="EMBL" id="VEL12518.1"/>
    </source>
</evidence>
<feature type="compositionally biased region" description="Basic and acidic residues" evidence="1">
    <location>
        <begin position="63"/>
        <end position="76"/>
    </location>
</feature>
<organism evidence="2 3">
    <name type="scientific">Protopolystoma xenopodis</name>
    <dbReference type="NCBI Taxonomy" id="117903"/>
    <lineage>
        <taxon>Eukaryota</taxon>
        <taxon>Metazoa</taxon>
        <taxon>Spiralia</taxon>
        <taxon>Lophotrochozoa</taxon>
        <taxon>Platyhelminthes</taxon>
        <taxon>Monogenea</taxon>
        <taxon>Polyopisthocotylea</taxon>
        <taxon>Polystomatidea</taxon>
        <taxon>Polystomatidae</taxon>
        <taxon>Protopolystoma</taxon>
    </lineage>
</organism>
<dbReference type="AlphaFoldDB" id="A0A3S5FCH2"/>
<evidence type="ECO:0000256" key="1">
    <source>
        <dbReference type="SAM" id="MobiDB-lite"/>
    </source>
</evidence>
<evidence type="ECO:0000313" key="3">
    <source>
        <dbReference type="Proteomes" id="UP000784294"/>
    </source>
</evidence>
<comment type="caution">
    <text evidence="2">The sequence shown here is derived from an EMBL/GenBank/DDBJ whole genome shotgun (WGS) entry which is preliminary data.</text>
</comment>
<accession>A0A3S5FCH2</accession>
<gene>
    <name evidence="2" type="ORF">PXEA_LOCUS5958</name>
</gene>
<dbReference type="Proteomes" id="UP000784294">
    <property type="component" value="Unassembled WGS sequence"/>
</dbReference>
<protein>
    <submittedName>
        <fullName evidence="2">Uncharacterized protein</fullName>
    </submittedName>
</protein>
<dbReference type="EMBL" id="CAAALY010015000">
    <property type="protein sequence ID" value="VEL12518.1"/>
    <property type="molecule type" value="Genomic_DNA"/>
</dbReference>
<reference evidence="2" key="1">
    <citation type="submission" date="2018-11" db="EMBL/GenBank/DDBJ databases">
        <authorList>
            <consortium name="Pathogen Informatics"/>
        </authorList>
    </citation>
    <scope>NUCLEOTIDE SEQUENCE</scope>
</reference>
<feature type="region of interest" description="Disordered" evidence="1">
    <location>
        <begin position="23"/>
        <end position="48"/>
    </location>
</feature>
<name>A0A3S5FCH2_9PLAT</name>
<keyword evidence="3" id="KW-1185">Reference proteome</keyword>